<protein>
    <submittedName>
        <fullName evidence="9">Probable protease SohB</fullName>
    </submittedName>
</protein>
<evidence type="ECO:0000256" key="1">
    <source>
        <dbReference type="ARBA" id="ARBA00004236"/>
    </source>
</evidence>
<dbReference type="PANTHER" id="PTHR42987:SF4">
    <property type="entry name" value="PROTEASE SOHB-RELATED"/>
    <property type="match status" value="1"/>
</dbReference>
<feature type="domain" description="Peptidase S49" evidence="7">
    <location>
        <begin position="255"/>
        <end position="297"/>
    </location>
</feature>
<proteinExistence type="inferred from homology"/>
<comment type="subcellular location">
    <subcellularLocation>
        <location evidence="1">Cell membrane</location>
    </subcellularLocation>
</comment>
<evidence type="ECO:0000256" key="6">
    <source>
        <dbReference type="ARBA" id="ARBA00023136"/>
    </source>
</evidence>
<sequence>MFPCFGVSKSQALKRLGGEPGDVLEERRLKVVRLNDEVTAFQAALAEQAIGPAVGQELRDRQRRKRFTFLWQQVLNDIVMSDSERNKVEEAVLKYLKEEQQRQREFRPARSEWLSSNLRSSWFGSMFNGYVVTSSLQKKVRLQEELIANIRKALPDVKKFANLQKVLANVDISWLTDLDVDDAHSAQSQSAQTPKTVYVLSFDGDPTAAGASLLQQEVTAILQSTVQPEEVVLKLKSSGGTVTGYGLAAAQLLRFQQHNIRLVVCVDELAASGGYMMASCAQRVLCSPFAAVGSIGVTPV</sequence>
<evidence type="ECO:0000313" key="9">
    <source>
        <dbReference type="EMBL" id="CAK9087554.1"/>
    </source>
</evidence>
<dbReference type="EMBL" id="CAXAMM010039584">
    <property type="protein sequence ID" value="CAK9087554.1"/>
    <property type="molecule type" value="Genomic_DNA"/>
</dbReference>
<keyword evidence="9" id="KW-0645">Protease</keyword>
<gene>
    <name evidence="9" type="ORF">SCF082_LOCUS41388</name>
</gene>
<keyword evidence="5" id="KW-1133">Transmembrane helix</keyword>
<dbReference type="Proteomes" id="UP001642464">
    <property type="component" value="Unassembled WGS sequence"/>
</dbReference>
<dbReference type="InterPro" id="IPR002142">
    <property type="entry name" value="Peptidase_S49"/>
</dbReference>
<dbReference type="Pfam" id="PF08496">
    <property type="entry name" value="Peptidase_S49_N"/>
    <property type="match status" value="1"/>
</dbReference>
<evidence type="ECO:0000256" key="2">
    <source>
        <dbReference type="ARBA" id="ARBA00008683"/>
    </source>
</evidence>
<evidence type="ECO:0000259" key="8">
    <source>
        <dbReference type="Pfam" id="PF08496"/>
    </source>
</evidence>
<accession>A0ABP0QH36</accession>
<organism evidence="9 10">
    <name type="scientific">Durusdinium trenchii</name>
    <dbReference type="NCBI Taxonomy" id="1381693"/>
    <lineage>
        <taxon>Eukaryota</taxon>
        <taxon>Sar</taxon>
        <taxon>Alveolata</taxon>
        <taxon>Dinophyceae</taxon>
        <taxon>Suessiales</taxon>
        <taxon>Symbiodiniaceae</taxon>
        <taxon>Durusdinium</taxon>
    </lineage>
</organism>
<evidence type="ECO:0000259" key="7">
    <source>
        <dbReference type="Pfam" id="PF01343"/>
    </source>
</evidence>
<keyword evidence="6" id="KW-0472">Membrane</keyword>
<comment type="similarity">
    <text evidence="2">Belongs to the peptidase S49 family.</text>
</comment>
<feature type="domain" description="Peptidase S49 N-terminal proteobacteria" evidence="8">
    <location>
        <begin position="183"/>
        <end position="252"/>
    </location>
</feature>
<evidence type="ECO:0000313" key="10">
    <source>
        <dbReference type="Proteomes" id="UP001642464"/>
    </source>
</evidence>
<evidence type="ECO:0000256" key="4">
    <source>
        <dbReference type="ARBA" id="ARBA00022692"/>
    </source>
</evidence>
<dbReference type="Pfam" id="PF01343">
    <property type="entry name" value="Peptidase_S49"/>
    <property type="match status" value="1"/>
</dbReference>
<keyword evidence="9" id="KW-0378">Hydrolase</keyword>
<name>A0ABP0QH36_9DINO</name>
<reference evidence="9 10" key="1">
    <citation type="submission" date="2024-02" db="EMBL/GenBank/DDBJ databases">
        <authorList>
            <person name="Chen Y."/>
            <person name="Shah S."/>
            <person name="Dougan E. K."/>
            <person name="Thang M."/>
            <person name="Chan C."/>
        </authorList>
    </citation>
    <scope>NUCLEOTIDE SEQUENCE [LARGE SCALE GENOMIC DNA]</scope>
</reference>
<keyword evidence="3" id="KW-1003">Cell membrane</keyword>
<comment type="caution">
    <text evidence="9">The sequence shown here is derived from an EMBL/GenBank/DDBJ whole genome shotgun (WGS) entry which is preliminary data.</text>
</comment>
<dbReference type="Gene3D" id="3.90.226.10">
    <property type="entry name" value="2-enoyl-CoA Hydratase, Chain A, domain 1"/>
    <property type="match status" value="1"/>
</dbReference>
<dbReference type="GO" id="GO:0006508">
    <property type="term" value="P:proteolysis"/>
    <property type="evidence" value="ECO:0007669"/>
    <property type="project" value="UniProtKB-KW"/>
</dbReference>
<keyword evidence="10" id="KW-1185">Reference proteome</keyword>
<dbReference type="SUPFAM" id="SSF52096">
    <property type="entry name" value="ClpP/crotonase"/>
    <property type="match status" value="1"/>
</dbReference>
<dbReference type="InterPro" id="IPR013703">
    <property type="entry name" value="Peptidase_S49_N_proteobac"/>
</dbReference>
<keyword evidence="4" id="KW-0812">Transmembrane</keyword>
<evidence type="ECO:0000256" key="3">
    <source>
        <dbReference type="ARBA" id="ARBA00022475"/>
    </source>
</evidence>
<dbReference type="InterPro" id="IPR029045">
    <property type="entry name" value="ClpP/crotonase-like_dom_sf"/>
</dbReference>
<dbReference type="GO" id="GO:0008233">
    <property type="term" value="F:peptidase activity"/>
    <property type="evidence" value="ECO:0007669"/>
    <property type="project" value="UniProtKB-KW"/>
</dbReference>
<dbReference type="PANTHER" id="PTHR42987">
    <property type="entry name" value="PEPTIDASE S49"/>
    <property type="match status" value="1"/>
</dbReference>
<evidence type="ECO:0000256" key="5">
    <source>
        <dbReference type="ARBA" id="ARBA00022989"/>
    </source>
</evidence>